<name>A0A8J4V0X1_9MYCE</name>
<evidence type="ECO:0000313" key="1">
    <source>
        <dbReference type="EMBL" id="KAF2069782.1"/>
    </source>
</evidence>
<reference evidence="1" key="1">
    <citation type="submission" date="2020-01" db="EMBL/GenBank/DDBJ databases">
        <title>Development of genomics and gene disruption for Polysphondylium violaceum indicates a role for the polyketide synthase stlB in stalk morphogenesis.</title>
        <authorList>
            <person name="Narita B."/>
            <person name="Kawabe Y."/>
            <person name="Kin K."/>
            <person name="Saito T."/>
            <person name="Gibbs R."/>
            <person name="Kuspa A."/>
            <person name="Muzny D."/>
            <person name="Queller D."/>
            <person name="Richards S."/>
            <person name="Strassman J."/>
            <person name="Sucgang R."/>
            <person name="Worley K."/>
            <person name="Schaap P."/>
        </authorList>
    </citation>
    <scope>NUCLEOTIDE SEQUENCE</scope>
    <source>
        <strain evidence="1">QSvi11</strain>
    </source>
</reference>
<dbReference type="EMBL" id="AJWJ01000003">
    <property type="protein sequence ID" value="KAF2078533.1"/>
    <property type="molecule type" value="Genomic_DNA"/>
</dbReference>
<accession>A0A8J4V0X1</accession>
<proteinExistence type="predicted"/>
<dbReference type="Proteomes" id="UP000695562">
    <property type="component" value="Unassembled WGS sequence"/>
</dbReference>
<evidence type="ECO:0000313" key="3">
    <source>
        <dbReference type="Proteomes" id="UP000695562"/>
    </source>
</evidence>
<keyword evidence="3" id="KW-1185">Reference proteome</keyword>
<evidence type="ECO:0000313" key="2">
    <source>
        <dbReference type="EMBL" id="KAF2078533.1"/>
    </source>
</evidence>
<sequence>MRPHFQVQEIKSLPFDKFSTCVQVNHDICSHDYRLRFTENTIGCLRECVLVCLETTNPSRIQDFVFPDTSVDEMKEVSLPILEGYMKLKNIEPKLANDM</sequence>
<dbReference type="EMBL" id="AJWJ01000596">
    <property type="protein sequence ID" value="KAF2069782.1"/>
    <property type="molecule type" value="Genomic_DNA"/>
</dbReference>
<dbReference type="AlphaFoldDB" id="A0A8J4V0X1"/>
<gene>
    <name evidence="2" type="ORF">CYY_000158</name>
    <name evidence="1" type="ORF">CYY_008905</name>
</gene>
<protein>
    <submittedName>
        <fullName evidence="1">Uncharacterized protein</fullName>
    </submittedName>
</protein>
<organism evidence="1 3">
    <name type="scientific">Polysphondylium violaceum</name>
    <dbReference type="NCBI Taxonomy" id="133409"/>
    <lineage>
        <taxon>Eukaryota</taxon>
        <taxon>Amoebozoa</taxon>
        <taxon>Evosea</taxon>
        <taxon>Eumycetozoa</taxon>
        <taxon>Dictyostelia</taxon>
        <taxon>Dictyosteliales</taxon>
        <taxon>Dictyosteliaceae</taxon>
        <taxon>Polysphondylium</taxon>
    </lineage>
</organism>
<comment type="caution">
    <text evidence="1">The sequence shown here is derived from an EMBL/GenBank/DDBJ whole genome shotgun (WGS) entry which is preliminary data.</text>
</comment>